<comment type="similarity">
    <text evidence="8">Belongs to the RSE1 family.</text>
</comment>
<dbReference type="STRING" id="61395.A0A1Y1W9P7"/>
<feature type="domain" description="RSE1/DDB1/CPSF1 C-terminal" evidence="9">
    <location>
        <begin position="834"/>
        <end position="1157"/>
    </location>
</feature>
<dbReference type="InterPro" id="IPR018846">
    <property type="entry name" value="Beta-prop_RSE1/DDB1/CPSF1_1st"/>
</dbReference>
<dbReference type="FunFam" id="2.130.10.10:FF:000031">
    <property type="entry name" value="Splicing factor 3b subunit 3"/>
    <property type="match status" value="1"/>
</dbReference>
<keyword evidence="13" id="KW-1185">Reference proteome</keyword>
<evidence type="ECO:0000313" key="12">
    <source>
        <dbReference type="EMBL" id="ORX69874.1"/>
    </source>
</evidence>
<dbReference type="InterPro" id="IPR011047">
    <property type="entry name" value="Quinoprotein_ADH-like_sf"/>
</dbReference>
<comment type="similarity">
    <text evidence="2">Belongs to the DDB1 family.</text>
</comment>
<feature type="domain" description="RSE1/DDB1/CPSF1 second beta-propeller" evidence="11">
    <location>
        <begin position="440"/>
        <end position="751"/>
    </location>
</feature>
<keyword evidence="5" id="KW-0747">Spliceosome</keyword>
<evidence type="ECO:0000259" key="10">
    <source>
        <dbReference type="Pfam" id="PF10433"/>
    </source>
</evidence>
<evidence type="ECO:0000259" key="11">
    <source>
        <dbReference type="Pfam" id="PF23726"/>
    </source>
</evidence>
<dbReference type="AlphaFoldDB" id="A0A1Y1W9P7"/>
<dbReference type="InterPro" id="IPR050358">
    <property type="entry name" value="RSE1/DDB1/CFT1"/>
</dbReference>
<dbReference type="InterPro" id="IPR004871">
    <property type="entry name" value="RSE1/DDB1/CPSF1_C"/>
</dbReference>
<comment type="caution">
    <text evidence="12">The sequence shown here is derived from an EMBL/GenBank/DDBJ whole genome shotgun (WGS) entry which is preliminary data.</text>
</comment>
<name>A0A1Y1W9P7_9FUNG</name>
<proteinExistence type="inferred from homology"/>
<dbReference type="Pfam" id="PF10433">
    <property type="entry name" value="Beta-prop_RSE1_1st"/>
    <property type="match status" value="1"/>
</dbReference>
<dbReference type="PANTHER" id="PTHR10644">
    <property type="entry name" value="DNA REPAIR/RNA PROCESSING CPSF FAMILY"/>
    <property type="match status" value="1"/>
</dbReference>
<evidence type="ECO:0000256" key="5">
    <source>
        <dbReference type="ARBA" id="ARBA00022728"/>
    </source>
</evidence>
<accession>A0A1Y1W9P7</accession>
<reference evidence="12 13" key="1">
    <citation type="submission" date="2016-07" db="EMBL/GenBank/DDBJ databases">
        <title>Pervasive Adenine N6-methylation of Active Genes in Fungi.</title>
        <authorList>
            <consortium name="DOE Joint Genome Institute"/>
            <person name="Mondo S.J."/>
            <person name="Dannebaum R.O."/>
            <person name="Kuo R.C."/>
            <person name="Labutti K."/>
            <person name="Haridas S."/>
            <person name="Kuo A."/>
            <person name="Salamov A."/>
            <person name="Ahrendt S.R."/>
            <person name="Lipzen A."/>
            <person name="Sullivan W."/>
            <person name="Andreopoulos W.B."/>
            <person name="Clum A."/>
            <person name="Lindquist E."/>
            <person name="Daum C."/>
            <person name="Ramamoorthy G.K."/>
            <person name="Gryganskyi A."/>
            <person name="Culley D."/>
            <person name="Magnuson J.K."/>
            <person name="James T.Y."/>
            <person name="O'Malley M.A."/>
            <person name="Stajich J.E."/>
            <person name="Spatafora J.W."/>
            <person name="Visel A."/>
            <person name="Grigoriev I.V."/>
        </authorList>
    </citation>
    <scope>NUCLEOTIDE SEQUENCE [LARGE SCALE GENOMIC DNA]</scope>
    <source>
        <strain evidence="12 13">ATCC 12442</strain>
    </source>
</reference>
<comment type="subcellular location">
    <subcellularLocation>
        <location evidence="1">Nucleus</location>
    </subcellularLocation>
</comment>
<dbReference type="InterPro" id="IPR058543">
    <property type="entry name" value="Beta-prop_RSE1/DDB1/CPSF1_2nd"/>
</dbReference>
<dbReference type="GeneID" id="63804013"/>
<keyword evidence="4" id="KW-0507">mRNA processing</keyword>
<dbReference type="EMBL" id="MCFD01000006">
    <property type="protein sequence ID" value="ORX69874.1"/>
    <property type="molecule type" value="Genomic_DNA"/>
</dbReference>
<evidence type="ECO:0000256" key="8">
    <source>
        <dbReference type="ARBA" id="ARBA00038266"/>
    </source>
</evidence>
<gene>
    <name evidence="12" type="ORF">DL89DRAFT_267107</name>
</gene>
<evidence type="ECO:0000313" key="13">
    <source>
        <dbReference type="Proteomes" id="UP000193922"/>
    </source>
</evidence>
<dbReference type="SUPFAM" id="SSF50998">
    <property type="entry name" value="Quinoprotein alcohol dehydrogenase-like"/>
    <property type="match status" value="1"/>
</dbReference>
<dbReference type="GO" id="GO:0006397">
    <property type="term" value="P:mRNA processing"/>
    <property type="evidence" value="ECO:0007669"/>
    <property type="project" value="UniProtKB-KW"/>
</dbReference>
<evidence type="ECO:0000256" key="3">
    <source>
        <dbReference type="ARBA" id="ARBA00014577"/>
    </source>
</evidence>
<dbReference type="GO" id="GO:0005681">
    <property type="term" value="C:spliceosomal complex"/>
    <property type="evidence" value="ECO:0007669"/>
    <property type="project" value="UniProtKB-KW"/>
</dbReference>
<evidence type="ECO:0000256" key="1">
    <source>
        <dbReference type="ARBA" id="ARBA00004123"/>
    </source>
</evidence>
<dbReference type="InterPro" id="IPR015943">
    <property type="entry name" value="WD40/YVTN_repeat-like_dom_sf"/>
</dbReference>
<dbReference type="Gene3D" id="1.10.150.910">
    <property type="match status" value="1"/>
</dbReference>
<organism evidence="12 13">
    <name type="scientific">Linderina pennispora</name>
    <dbReference type="NCBI Taxonomy" id="61395"/>
    <lineage>
        <taxon>Eukaryota</taxon>
        <taxon>Fungi</taxon>
        <taxon>Fungi incertae sedis</taxon>
        <taxon>Zoopagomycota</taxon>
        <taxon>Kickxellomycotina</taxon>
        <taxon>Kickxellomycetes</taxon>
        <taxon>Kickxellales</taxon>
        <taxon>Kickxellaceae</taxon>
        <taxon>Linderina</taxon>
    </lineage>
</organism>
<dbReference type="Pfam" id="PF03178">
    <property type="entry name" value="CPSF_A"/>
    <property type="match status" value="1"/>
</dbReference>
<keyword evidence="7" id="KW-0539">Nucleus</keyword>
<protein>
    <recommendedName>
        <fullName evidence="3">DNA damage-binding protein 1</fullName>
    </recommendedName>
</protein>
<evidence type="ECO:0000256" key="6">
    <source>
        <dbReference type="ARBA" id="ARBA00023187"/>
    </source>
</evidence>
<evidence type="ECO:0000256" key="7">
    <source>
        <dbReference type="ARBA" id="ARBA00023242"/>
    </source>
</evidence>
<sequence length="1191" mass="131523">MFLYNLSLQAPTTISAAILGHFMGTKQQEVVVARQQRLELWKADTNTGKLSVIYSEDLFCRIRSIAPFRLTGSTKDYVVLGSDTGAAAVLEFDTKENRFKTLQYHEYGRTGLRRIIPGQYVASDPRGRAVMVGSVERARLVYIISRDTEGNVMMGSPLEANKAQSICFDIVGVDVGYENPVFATIETNYGDTDHDPDAEAEKLLVYYELDLGLNHVVRKWSTPISKTANKLIALPGSSDGPSGVLVCSEGFIEYKHNLEAAREHRVPIPRRVNPLEDTGRGLMIVASAVHRTKTAFFILAQSEDGDLYKITVDFAEDAVERLTIKYFDTIPRCASIGILRAGFLFAASESGSHQLYQFENLGDEVDMVEYTSTEENDELVYFQPHEMASLAMVDEIDSLCPMLKSKVLNLTGEQMPQIYSLCGQGARSSLKVVRHGLEVAELAVSELPGNPQAVWTVRRNINDEHDEYIVVSFLDATLVLSVGEEVEEVTDSGFLTSSPTLCLHRLDGGALLQVTPRAVRHILPDGRVNEWQPPQNREISSSAANSRQVVVTLARSGGQAIYFELDLQTGTLREYDERLAIGSDATCLALSPVAEGQRNASFLAVGCEDDTVRIFSLDPQRCLEPLSMQAVAECAQSVAIVSQMETLTLYVGLRNGLQMRASIDDVSGEIEDSRMQFLGSQAVQLCTIKVRGEEAVVALSTAPWISHVHQGRLRTTPLSYDALTYASSFSSDQCPEGIVAVVENTLRILTLDRLDSVLNQATIGLTYTPRDFILNDASKHFVIIEAEHGHYSATQFRQELLARGVVDSEEEAESAVLPPEQFGLVRSRSGMWASLIRVLNPFDGESTQIIELTDNQVAVSMATVTFASHPDEKFVAVGCARNMTLKPRACSDASIRIYRWINEGTQLELLHATVVDEIPQALAAFNGMLVVGLGRVLRLYDLGIKRLLKKAQSVVAPRLVSVIRPHPSEPSQLFIGDVQESVQLVTFNQNTHNFHVILDDTLPRYITCMHALGDGDTVVAGDKFGNLFGVRAPESVSRSLQTDPTGNRLIYEKPRLGGAANRWSSVVEYHTGDIITSIETCALAAGGREVILYTTLLGSVQVAVPFVSQSDVTLFQKLEQLMRERAPPISGRDHQSYRSAVVPVRCVVDGDLCERYFTLDHETREAISDELDRTQQDICKKIEDMRSLFAF</sequence>
<dbReference type="FunFam" id="2.130.10.10:FF:001143">
    <property type="entry name" value="Pre-mRNA-splicing factor rse-1, putative"/>
    <property type="match status" value="1"/>
</dbReference>
<dbReference type="Gene3D" id="2.130.10.10">
    <property type="entry name" value="YVTN repeat-like/Quinoprotein amine dehydrogenase"/>
    <property type="match status" value="3"/>
</dbReference>
<dbReference type="RefSeq" id="XP_040743512.1">
    <property type="nucleotide sequence ID" value="XM_040887365.1"/>
</dbReference>
<dbReference type="GO" id="GO:0003676">
    <property type="term" value="F:nucleic acid binding"/>
    <property type="evidence" value="ECO:0007669"/>
    <property type="project" value="InterPro"/>
</dbReference>
<dbReference type="OrthoDB" id="436637at2759"/>
<keyword evidence="6" id="KW-0508">mRNA splicing</keyword>
<evidence type="ECO:0000256" key="2">
    <source>
        <dbReference type="ARBA" id="ARBA00007453"/>
    </source>
</evidence>
<evidence type="ECO:0000259" key="9">
    <source>
        <dbReference type="Pfam" id="PF03178"/>
    </source>
</evidence>
<feature type="domain" description="RSE1/DDB1/CPSF1 first beta-propeller" evidence="10">
    <location>
        <begin position="14"/>
        <end position="375"/>
    </location>
</feature>
<dbReference type="Proteomes" id="UP000193922">
    <property type="component" value="Unassembled WGS sequence"/>
</dbReference>
<evidence type="ECO:0000256" key="4">
    <source>
        <dbReference type="ARBA" id="ARBA00022664"/>
    </source>
</evidence>
<dbReference type="GO" id="GO:0008380">
    <property type="term" value="P:RNA splicing"/>
    <property type="evidence" value="ECO:0007669"/>
    <property type="project" value="UniProtKB-KW"/>
</dbReference>
<dbReference type="Pfam" id="PF23726">
    <property type="entry name" value="Beta-prop_RSE1_2nd"/>
    <property type="match status" value="1"/>
</dbReference>